<dbReference type="FunFam" id="2.60.40.10:FF:000028">
    <property type="entry name" value="Neuronal cell adhesion molecule"/>
    <property type="match status" value="1"/>
</dbReference>
<reference evidence="4" key="1">
    <citation type="submission" date="2017-11" db="EMBL/GenBank/DDBJ databases">
        <authorList>
            <person name="Lima N.C."/>
            <person name="Parody-Merino A.M."/>
            <person name="Battley P.F."/>
            <person name="Fidler A.E."/>
            <person name="Prosdocimi F."/>
        </authorList>
    </citation>
    <scope>NUCLEOTIDE SEQUENCE [LARGE SCALE GENOMIC DNA]</scope>
</reference>
<dbReference type="SUPFAM" id="SSF49265">
    <property type="entry name" value="Fibronectin type III"/>
    <property type="match status" value="1"/>
</dbReference>
<gene>
    <name evidence="3" type="ORF">llap_19995</name>
</gene>
<organism evidence="3 4">
    <name type="scientific">Limosa lapponica baueri</name>
    <dbReference type="NCBI Taxonomy" id="1758121"/>
    <lineage>
        <taxon>Eukaryota</taxon>
        <taxon>Metazoa</taxon>
        <taxon>Chordata</taxon>
        <taxon>Craniata</taxon>
        <taxon>Vertebrata</taxon>
        <taxon>Euteleostomi</taxon>
        <taxon>Archelosauria</taxon>
        <taxon>Archosauria</taxon>
        <taxon>Dinosauria</taxon>
        <taxon>Saurischia</taxon>
        <taxon>Theropoda</taxon>
        <taxon>Coelurosauria</taxon>
        <taxon>Aves</taxon>
        <taxon>Neognathae</taxon>
        <taxon>Neoaves</taxon>
        <taxon>Charadriiformes</taxon>
        <taxon>Scolopacidae</taxon>
        <taxon>Limosa</taxon>
    </lineage>
</organism>
<proteinExistence type="predicted"/>
<dbReference type="InterPro" id="IPR013783">
    <property type="entry name" value="Ig-like_fold"/>
</dbReference>
<dbReference type="InterPro" id="IPR003961">
    <property type="entry name" value="FN3_dom"/>
</dbReference>
<dbReference type="OrthoDB" id="6138780at2759"/>
<dbReference type="AlphaFoldDB" id="A0A2I0T7B5"/>
<sequence>MCTQVVRDPFLQQETHGKLPRGRILDYLPLMGTKTLIVSDKIECPVPEELQNGEGFGYIVVFRPLGSTTWTKAVVASVEASKYVYRNESITPLSPFEVKVGVYNNEGEGTLSSISIVYSGEDGKVLYWTDDPKESTAGKVRVNGNVTAKNITGLKANTVYFATVRAYNTAGTGPSSTPVNVTTKKSREYSISYNKCCKLPSVVVTFQLSQRPISAKCCNIQENWIPNTFRKLSNKICD</sequence>
<keyword evidence="4" id="KW-1185">Reference proteome</keyword>
<keyword evidence="1" id="KW-0677">Repeat</keyword>
<dbReference type="Proteomes" id="UP000233556">
    <property type="component" value="Unassembled WGS sequence"/>
</dbReference>
<evidence type="ECO:0000256" key="1">
    <source>
        <dbReference type="ARBA" id="ARBA00022737"/>
    </source>
</evidence>
<dbReference type="PROSITE" id="PS50853">
    <property type="entry name" value="FN3"/>
    <property type="match status" value="1"/>
</dbReference>
<evidence type="ECO:0000313" key="3">
    <source>
        <dbReference type="EMBL" id="PKU29701.1"/>
    </source>
</evidence>
<dbReference type="InterPro" id="IPR036116">
    <property type="entry name" value="FN3_sf"/>
</dbReference>
<name>A0A2I0T7B5_LIMLA</name>
<evidence type="ECO:0000313" key="4">
    <source>
        <dbReference type="Proteomes" id="UP000233556"/>
    </source>
</evidence>
<dbReference type="FunFam" id="2.60.40.10:FF:000035">
    <property type="entry name" value="Contactin 1"/>
    <property type="match status" value="1"/>
</dbReference>
<protein>
    <recommendedName>
        <fullName evidence="2">Fibronectin type-III domain-containing protein</fullName>
    </recommendedName>
</protein>
<reference evidence="4" key="2">
    <citation type="submission" date="2017-12" db="EMBL/GenBank/DDBJ databases">
        <title>Genome sequence of the Bar-tailed Godwit (Limosa lapponica baueri).</title>
        <authorList>
            <person name="Lima N.C.B."/>
            <person name="Parody-Merino A.M."/>
            <person name="Battley P.F."/>
            <person name="Fidler A.E."/>
            <person name="Prosdocimi F."/>
        </authorList>
    </citation>
    <scope>NUCLEOTIDE SEQUENCE [LARGE SCALE GENOMIC DNA]</scope>
</reference>
<dbReference type="Pfam" id="PF00041">
    <property type="entry name" value="fn3"/>
    <property type="match status" value="1"/>
</dbReference>
<accession>A0A2I0T7B5</accession>
<evidence type="ECO:0000259" key="2">
    <source>
        <dbReference type="PROSITE" id="PS50853"/>
    </source>
</evidence>
<dbReference type="CDD" id="cd00063">
    <property type="entry name" value="FN3"/>
    <property type="match status" value="2"/>
</dbReference>
<dbReference type="EMBL" id="KZ516414">
    <property type="protein sequence ID" value="PKU29701.1"/>
    <property type="molecule type" value="Genomic_DNA"/>
</dbReference>
<dbReference type="Gene3D" id="2.60.40.10">
    <property type="entry name" value="Immunoglobulins"/>
    <property type="match status" value="2"/>
</dbReference>
<feature type="domain" description="Fibronectin type-III" evidence="2">
    <location>
        <begin position="94"/>
        <end position="186"/>
    </location>
</feature>